<keyword evidence="6" id="KW-1185">Reference proteome</keyword>
<dbReference type="Pfam" id="PF03413">
    <property type="entry name" value="PepSY"/>
    <property type="match status" value="1"/>
</dbReference>
<dbReference type="EMBL" id="FOXX01000001">
    <property type="protein sequence ID" value="SFQ12732.1"/>
    <property type="molecule type" value="Genomic_DNA"/>
</dbReference>
<dbReference type="Proteomes" id="UP000182762">
    <property type="component" value="Unassembled WGS sequence"/>
</dbReference>
<evidence type="ECO:0000256" key="1">
    <source>
        <dbReference type="SAM" id="Phobius"/>
    </source>
</evidence>
<dbReference type="Pfam" id="PF20769">
    <property type="entry name" value="YPEB_N"/>
    <property type="match status" value="1"/>
</dbReference>
<name>A0A1I5VZ00_9BACI</name>
<accession>A0A1I5VZ00</accession>
<gene>
    <name evidence="5" type="ORF">SAMN02745910_00322</name>
</gene>
<evidence type="ECO:0000259" key="4">
    <source>
        <dbReference type="Pfam" id="PF20769"/>
    </source>
</evidence>
<evidence type="ECO:0000259" key="3">
    <source>
        <dbReference type="Pfam" id="PF14620"/>
    </source>
</evidence>
<keyword evidence="1" id="KW-1133">Transmembrane helix</keyword>
<feature type="domain" description="PepSY" evidence="2">
    <location>
        <begin position="376"/>
        <end position="435"/>
    </location>
</feature>
<dbReference type="InterPro" id="IPR014239">
    <property type="entry name" value="YpeB_PepSY1-2"/>
</dbReference>
<protein>
    <submittedName>
        <fullName evidence="5">Spore germination protein</fullName>
    </submittedName>
</protein>
<evidence type="ECO:0000259" key="2">
    <source>
        <dbReference type="Pfam" id="PF03413"/>
    </source>
</evidence>
<feature type="domain" description="Sporulation protein YpeB PepSY1 and PepSY2" evidence="3">
    <location>
        <begin position="180"/>
        <end position="372"/>
    </location>
</feature>
<comment type="caution">
    <text evidence="5">The sequence shown here is derived from an EMBL/GenBank/DDBJ whole genome shotgun (WGS) entry which is preliminary data.</text>
</comment>
<organism evidence="5 6">
    <name type="scientific">Priestia endophytica DSM 13796</name>
    <dbReference type="NCBI Taxonomy" id="1121089"/>
    <lineage>
        <taxon>Bacteria</taxon>
        <taxon>Bacillati</taxon>
        <taxon>Bacillota</taxon>
        <taxon>Bacilli</taxon>
        <taxon>Bacillales</taxon>
        <taxon>Bacillaceae</taxon>
        <taxon>Priestia</taxon>
    </lineage>
</organism>
<keyword evidence="1" id="KW-0812">Transmembrane</keyword>
<proteinExistence type="predicted"/>
<dbReference type="NCBIfam" id="TIGR02889">
    <property type="entry name" value="spore_YpeB"/>
    <property type="match status" value="1"/>
</dbReference>
<dbReference type="InterPro" id="IPR025711">
    <property type="entry name" value="PepSY"/>
</dbReference>
<sequence length="448" mass="50719">MLRTILICILSIGIIGVGYWGYQEHKEKTAVLLQAENNYQRAFHDLTYDMSLLNDKMGSTLAMSSRDQLSPALTEVWRVTSEAHSNVGQLPLTLVPFNKTEEFLSNVSDFSYRVGVRDLDKKPLTDEEYGRLEELYKQSTDIQQDLRQVQNLVLKDNLRWMDVEMALATNDSQADNTIIDGLKTVEKRAGEYSETDFGPTNASSEEGNKNFSKLKGKEIDENEAKKVARSFLELDKNAKIDVTKNGNGANYKFYSLRIQEPGKEQETNMDITKKGGYPIWAIRHVDVDKQNISLNKAMNKAMKFLKDQRFESLVASDSAQYDNVGVFTFVEERQGVRIYPDAVKIKVSLGDGSIVGFSAADFLAAHQDREIPKPALTADEAKKKINENVLIQEERLAIIQNDLGEEVLCYEFLGTINKDTYRIFINAENGNEEEVKKMDNTEPIYNGV</sequence>
<dbReference type="InterPro" id="IPR048402">
    <property type="entry name" value="YpeB_N"/>
</dbReference>
<keyword evidence="1" id="KW-0472">Membrane</keyword>
<feature type="domain" description="Sporulation protein YpeB N-terminal" evidence="4">
    <location>
        <begin position="27"/>
        <end position="162"/>
    </location>
</feature>
<reference evidence="5 6" key="1">
    <citation type="submission" date="2016-10" db="EMBL/GenBank/DDBJ databases">
        <authorList>
            <person name="Varghese N."/>
            <person name="Submissions S."/>
        </authorList>
    </citation>
    <scope>NUCLEOTIDE SEQUENCE [LARGE SCALE GENOMIC DNA]</scope>
    <source>
        <strain evidence="5 6">DSM 13796</strain>
    </source>
</reference>
<dbReference type="RefSeq" id="WP_061801842.1">
    <property type="nucleotide sequence ID" value="NZ_FOXX01000001.1"/>
</dbReference>
<evidence type="ECO:0000313" key="5">
    <source>
        <dbReference type="EMBL" id="SFQ12732.1"/>
    </source>
</evidence>
<dbReference type="Pfam" id="PF14620">
    <property type="entry name" value="YPEB_PepSY1-2"/>
    <property type="match status" value="1"/>
</dbReference>
<dbReference type="GeneID" id="93709095"/>
<feature type="transmembrane region" description="Helical" evidence="1">
    <location>
        <begin position="5"/>
        <end position="22"/>
    </location>
</feature>
<evidence type="ECO:0000313" key="6">
    <source>
        <dbReference type="Proteomes" id="UP000182762"/>
    </source>
</evidence>